<reference evidence="5" key="1">
    <citation type="submission" date="2021-03" db="EMBL/GenBank/DDBJ databases">
        <title>Genomic Encyclopedia of Type Strains, Phase IV (KMG-IV): sequencing the most valuable type-strain genomes for metagenomic binning, comparative biology and taxonomic classification.</title>
        <authorList>
            <person name="Goeker M."/>
        </authorList>
    </citation>
    <scope>NUCLEOTIDE SEQUENCE</scope>
    <source>
        <strain evidence="5">DSM 107338</strain>
    </source>
</reference>
<evidence type="ECO:0000259" key="4">
    <source>
        <dbReference type="PROSITE" id="PS01124"/>
    </source>
</evidence>
<evidence type="ECO:0000256" key="3">
    <source>
        <dbReference type="ARBA" id="ARBA00023163"/>
    </source>
</evidence>
<keyword evidence="2 5" id="KW-0238">DNA-binding</keyword>
<comment type="caution">
    <text evidence="5">The sequence shown here is derived from an EMBL/GenBank/DDBJ whole genome shotgun (WGS) entry which is preliminary data.</text>
</comment>
<dbReference type="SUPFAM" id="SSF46689">
    <property type="entry name" value="Homeodomain-like"/>
    <property type="match status" value="2"/>
</dbReference>
<evidence type="ECO:0000313" key="6">
    <source>
        <dbReference type="Proteomes" id="UP001138793"/>
    </source>
</evidence>
<dbReference type="GO" id="GO:0043565">
    <property type="term" value="F:sequence-specific DNA binding"/>
    <property type="evidence" value="ECO:0007669"/>
    <property type="project" value="InterPro"/>
</dbReference>
<dbReference type="SMART" id="SM00342">
    <property type="entry name" value="HTH_ARAC"/>
    <property type="match status" value="1"/>
</dbReference>
<dbReference type="PANTHER" id="PTHR43280">
    <property type="entry name" value="ARAC-FAMILY TRANSCRIPTIONAL REGULATOR"/>
    <property type="match status" value="1"/>
</dbReference>
<dbReference type="PANTHER" id="PTHR43280:SF10">
    <property type="entry name" value="REGULATORY PROTEIN POCR"/>
    <property type="match status" value="1"/>
</dbReference>
<evidence type="ECO:0000256" key="2">
    <source>
        <dbReference type="ARBA" id="ARBA00023125"/>
    </source>
</evidence>
<dbReference type="EMBL" id="JAGGMB010000001">
    <property type="protein sequence ID" value="MBP2075959.1"/>
    <property type="molecule type" value="Genomic_DNA"/>
</dbReference>
<organism evidence="5 6">
    <name type="scientific">Oceanobacillus polygoni</name>
    <dbReference type="NCBI Taxonomy" id="1235259"/>
    <lineage>
        <taxon>Bacteria</taxon>
        <taxon>Bacillati</taxon>
        <taxon>Bacillota</taxon>
        <taxon>Bacilli</taxon>
        <taxon>Bacillales</taxon>
        <taxon>Bacillaceae</taxon>
        <taxon>Oceanobacillus</taxon>
    </lineage>
</organism>
<dbReference type="GO" id="GO:0003700">
    <property type="term" value="F:DNA-binding transcription factor activity"/>
    <property type="evidence" value="ECO:0007669"/>
    <property type="project" value="InterPro"/>
</dbReference>
<accession>A0A9X0YRK9</accession>
<dbReference type="Gene3D" id="1.10.10.60">
    <property type="entry name" value="Homeodomain-like"/>
    <property type="match status" value="2"/>
</dbReference>
<dbReference type="InterPro" id="IPR018060">
    <property type="entry name" value="HTH_AraC"/>
</dbReference>
<keyword evidence="6" id="KW-1185">Reference proteome</keyword>
<evidence type="ECO:0000256" key="1">
    <source>
        <dbReference type="ARBA" id="ARBA00023015"/>
    </source>
</evidence>
<name>A0A9X0YRK9_9BACI</name>
<sequence>MQAQKYVMMNLDKKITLGDVASYLHMNPSYFSRLYKKDTNENFIDFVNRTKMERAKDLIESTNKSIEDIAYMIGFENKSYFLKIFKKYFGVVPNHYKGHPLSEGLGTVRRLVAFKNVYCQYLKIHFTFVFVNKIFENTVHHNA</sequence>
<dbReference type="AlphaFoldDB" id="A0A9X0YRK9"/>
<evidence type="ECO:0000313" key="5">
    <source>
        <dbReference type="EMBL" id="MBP2075959.1"/>
    </source>
</evidence>
<dbReference type="RefSeq" id="WP_149474913.1">
    <property type="nucleotide sequence ID" value="NZ_JAGGMB010000001.1"/>
</dbReference>
<dbReference type="Proteomes" id="UP001138793">
    <property type="component" value="Unassembled WGS sequence"/>
</dbReference>
<dbReference type="Pfam" id="PF12833">
    <property type="entry name" value="HTH_18"/>
    <property type="match status" value="1"/>
</dbReference>
<proteinExistence type="predicted"/>
<dbReference type="InterPro" id="IPR020449">
    <property type="entry name" value="Tscrpt_reg_AraC-type_HTH"/>
</dbReference>
<keyword evidence="1" id="KW-0805">Transcription regulation</keyword>
<gene>
    <name evidence="5" type="ORF">J2Z64_000170</name>
</gene>
<dbReference type="PROSITE" id="PS01124">
    <property type="entry name" value="HTH_ARAC_FAMILY_2"/>
    <property type="match status" value="1"/>
</dbReference>
<protein>
    <submittedName>
        <fullName evidence="5">AraC-like DNA-binding protein</fullName>
    </submittedName>
</protein>
<feature type="domain" description="HTH araC/xylS-type" evidence="4">
    <location>
        <begin position="1"/>
        <end position="99"/>
    </location>
</feature>
<dbReference type="OrthoDB" id="342399at2"/>
<dbReference type="InterPro" id="IPR009057">
    <property type="entry name" value="Homeodomain-like_sf"/>
</dbReference>
<dbReference type="PRINTS" id="PR00032">
    <property type="entry name" value="HTHARAC"/>
</dbReference>
<keyword evidence="3" id="KW-0804">Transcription</keyword>